<gene>
    <name evidence="1" type="ORF">TRICI_005686</name>
</gene>
<evidence type="ECO:0000313" key="1">
    <source>
        <dbReference type="EMBL" id="KAA8903396.1"/>
    </source>
</evidence>
<organism evidence="1 2">
    <name type="scientific">Trichomonascus ciferrii</name>
    <dbReference type="NCBI Taxonomy" id="44093"/>
    <lineage>
        <taxon>Eukaryota</taxon>
        <taxon>Fungi</taxon>
        <taxon>Dikarya</taxon>
        <taxon>Ascomycota</taxon>
        <taxon>Saccharomycotina</taxon>
        <taxon>Dipodascomycetes</taxon>
        <taxon>Dipodascales</taxon>
        <taxon>Trichomonascaceae</taxon>
        <taxon>Trichomonascus</taxon>
        <taxon>Trichomonascus ciferrii complex</taxon>
    </lineage>
</organism>
<evidence type="ECO:0008006" key="3">
    <source>
        <dbReference type="Google" id="ProtNLM"/>
    </source>
</evidence>
<dbReference type="SUPFAM" id="SSF48452">
    <property type="entry name" value="TPR-like"/>
    <property type="match status" value="1"/>
</dbReference>
<reference evidence="1" key="1">
    <citation type="journal article" date="2019" name="G3 (Bethesda)">
        <title>Genome Assemblies of Two Rare Opportunistic Yeast Pathogens: Diutina rugosa (syn. Candida rugosa) and Trichomonascus ciferrii (syn. Candida ciferrii).</title>
        <authorList>
            <person name="Mixao V."/>
            <person name="Saus E."/>
            <person name="Hansen A.P."/>
            <person name="Lass-Florl C."/>
            <person name="Gabaldon T."/>
        </authorList>
    </citation>
    <scope>NUCLEOTIDE SEQUENCE</scope>
    <source>
        <strain evidence="1">CBS 4856</strain>
    </source>
</reference>
<name>A0A642URV9_9ASCO</name>
<evidence type="ECO:0000313" key="2">
    <source>
        <dbReference type="Proteomes" id="UP000761534"/>
    </source>
</evidence>
<dbReference type="InterPro" id="IPR010323">
    <property type="entry name" value="DUF924"/>
</dbReference>
<comment type="caution">
    <text evidence="1">The sequence shown here is derived from an EMBL/GenBank/DDBJ whole genome shotgun (WGS) entry which is preliminary data.</text>
</comment>
<proteinExistence type="predicted"/>
<dbReference type="OrthoDB" id="414698at2759"/>
<keyword evidence="2" id="KW-1185">Reference proteome</keyword>
<accession>A0A642URV9</accession>
<dbReference type="Gene3D" id="1.25.40.10">
    <property type="entry name" value="Tetratricopeptide repeat domain"/>
    <property type="match status" value="1"/>
</dbReference>
<dbReference type="Pfam" id="PF06041">
    <property type="entry name" value="DUF924"/>
    <property type="match status" value="1"/>
</dbReference>
<dbReference type="EMBL" id="SWFS01000441">
    <property type="protein sequence ID" value="KAA8903396.1"/>
    <property type="molecule type" value="Genomic_DNA"/>
</dbReference>
<dbReference type="Proteomes" id="UP000761534">
    <property type="component" value="Unassembled WGS sequence"/>
</dbReference>
<dbReference type="AlphaFoldDB" id="A0A642URV9"/>
<dbReference type="Gene3D" id="1.20.58.320">
    <property type="entry name" value="TPR-like"/>
    <property type="match status" value="1"/>
</dbReference>
<sequence>MSGKAYTKVLDFWFGPKGSPGYLEAKHFWYGSKRSDDEYVEKHLGNDYEVAKTGQLDNWKELGEGEGALALIILLDQVPRNIFRNTPKAYATDSHALEIARYAVLEKGWDKKFPDIQRRYLYSPFNHSENLKDQEESLRLFTELGDDFHLHWARDFYDQIKKNGRFIHRDPILGRK</sequence>
<dbReference type="VEuPathDB" id="FungiDB:TRICI_005686"/>
<dbReference type="InterPro" id="IPR011990">
    <property type="entry name" value="TPR-like_helical_dom_sf"/>
</dbReference>
<protein>
    <recommendedName>
        <fullName evidence="3">DUF924-domain-containing protein</fullName>
    </recommendedName>
</protein>